<dbReference type="Proteomes" id="UP001227192">
    <property type="component" value="Unassembled WGS sequence"/>
</dbReference>
<reference evidence="1" key="1">
    <citation type="submission" date="2015-06" db="EMBL/GenBank/DDBJ databases">
        <authorList>
            <person name="Nguyen H."/>
        </authorList>
    </citation>
    <scope>NUCLEOTIDE SEQUENCE</scope>
    <source>
        <strain evidence="1">DAOM 180753</strain>
    </source>
</reference>
<sequence length="27" mass="2841">VCGNPTPAGGLGYLARTGYIENYLVNK</sequence>
<comment type="caution">
    <text evidence="1">The sequence shown here is derived from an EMBL/GenBank/DDBJ whole genome shotgun (WGS) entry which is preliminary data.</text>
</comment>
<dbReference type="AlphaFoldDB" id="A0AAI9T527"/>
<keyword evidence="2" id="KW-1185">Reference proteome</keyword>
<evidence type="ECO:0000313" key="1">
    <source>
        <dbReference type="EMBL" id="KAJ9475246.1"/>
    </source>
</evidence>
<accession>A0AAI9T527</accession>
<name>A0AAI9T527_PENTH</name>
<proteinExistence type="predicted"/>
<organism evidence="1 2">
    <name type="scientific">Penicillium thymicola</name>
    <dbReference type="NCBI Taxonomy" id="293382"/>
    <lineage>
        <taxon>Eukaryota</taxon>
        <taxon>Fungi</taxon>
        <taxon>Dikarya</taxon>
        <taxon>Ascomycota</taxon>
        <taxon>Pezizomycotina</taxon>
        <taxon>Eurotiomycetes</taxon>
        <taxon>Eurotiomycetidae</taxon>
        <taxon>Eurotiales</taxon>
        <taxon>Aspergillaceae</taxon>
        <taxon>Penicillium</taxon>
    </lineage>
</organism>
<protein>
    <submittedName>
        <fullName evidence="1">Uncharacterized protein</fullName>
    </submittedName>
</protein>
<gene>
    <name evidence="1" type="ORF">VN97_g13245</name>
</gene>
<feature type="non-terminal residue" evidence="1">
    <location>
        <position position="1"/>
    </location>
</feature>
<dbReference type="EMBL" id="LACB01001835">
    <property type="protein sequence ID" value="KAJ9475246.1"/>
    <property type="molecule type" value="Genomic_DNA"/>
</dbReference>
<evidence type="ECO:0000313" key="2">
    <source>
        <dbReference type="Proteomes" id="UP001227192"/>
    </source>
</evidence>
<reference evidence="1" key="2">
    <citation type="journal article" date="2016" name="Fungal Biol.">
        <title>Ochratoxin A production by Penicillium thymicola.</title>
        <authorList>
            <person name="Nguyen H.D.T."/>
            <person name="McMullin D.R."/>
            <person name="Ponomareva E."/>
            <person name="Riley R."/>
            <person name="Pomraning K.R."/>
            <person name="Baker S.E."/>
            <person name="Seifert K.A."/>
        </authorList>
    </citation>
    <scope>NUCLEOTIDE SEQUENCE</scope>
    <source>
        <strain evidence="1">DAOM 180753</strain>
    </source>
</reference>